<gene>
    <name evidence="1" type="ORF">GCM10011608_10090</name>
</gene>
<dbReference type="RefSeq" id="WP_229705690.1">
    <property type="nucleotide sequence ID" value="NZ_BMNB01000003.1"/>
</dbReference>
<proteinExistence type="predicted"/>
<evidence type="ECO:0000313" key="2">
    <source>
        <dbReference type="Proteomes" id="UP000608890"/>
    </source>
</evidence>
<name>A0A917WSC0_9ACTN</name>
<comment type="caution">
    <text evidence="1">The sequence shown here is derived from an EMBL/GenBank/DDBJ whole genome shotgun (WGS) entry which is preliminary data.</text>
</comment>
<accession>A0A917WSC0</accession>
<reference evidence="1" key="2">
    <citation type="submission" date="2020-09" db="EMBL/GenBank/DDBJ databases">
        <authorList>
            <person name="Sun Q."/>
            <person name="Zhou Y."/>
        </authorList>
    </citation>
    <scope>NUCLEOTIDE SEQUENCE</scope>
    <source>
        <strain evidence="1">CGMCC 4.7312</strain>
    </source>
</reference>
<keyword evidence="2" id="KW-1185">Reference proteome</keyword>
<dbReference type="Proteomes" id="UP000608890">
    <property type="component" value="Unassembled WGS sequence"/>
</dbReference>
<organism evidence="1 2">
    <name type="scientific">Micromonospora sonchi</name>
    <dbReference type="NCBI Taxonomy" id="1763543"/>
    <lineage>
        <taxon>Bacteria</taxon>
        <taxon>Bacillati</taxon>
        <taxon>Actinomycetota</taxon>
        <taxon>Actinomycetes</taxon>
        <taxon>Micromonosporales</taxon>
        <taxon>Micromonosporaceae</taxon>
        <taxon>Micromonospora</taxon>
    </lineage>
</organism>
<evidence type="ECO:0000313" key="1">
    <source>
        <dbReference type="EMBL" id="GGM27308.1"/>
    </source>
</evidence>
<protein>
    <submittedName>
        <fullName evidence="1">Uncharacterized protein</fullName>
    </submittedName>
</protein>
<sequence>MPWNFMQVEIAAADALIKPMIGPGELDRTQVHAEIQSILDRAPQLASVAATWRRGAKDDTVYAGPLIWTIYEHPAGEDPRRAALVWLEDLAATMRGAGVDVQIARLP</sequence>
<reference evidence="1" key="1">
    <citation type="journal article" date="2014" name="Int. J. Syst. Evol. Microbiol.">
        <title>Complete genome sequence of Corynebacterium casei LMG S-19264T (=DSM 44701T), isolated from a smear-ripened cheese.</title>
        <authorList>
            <consortium name="US DOE Joint Genome Institute (JGI-PGF)"/>
            <person name="Walter F."/>
            <person name="Albersmeier A."/>
            <person name="Kalinowski J."/>
            <person name="Ruckert C."/>
        </authorList>
    </citation>
    <scope>NUCLEOTIDE SEQUENCE</scope>
    <source>
        <strain evidence="1">CGMCC 4.7312</strain>
    </source>
</reference>
<dbReference type="EMBL" id="BMNB01000003">
    <property type="protein sequence ID" value="GGM27308.1"/>
    <property type="molecule type" value="Genomic_DNA"/>
</dbReference>
<dbReference type="AlphaFoldDB" id="A0A917WSC0"/>